<dbReference type="Gene3D" id="2.30.30.40">
    <property type="entry name" value="SH3 Domains"/>
    <property type="match status" value="1"/>
</dbReference>
<dbReference type="InterPro" id="IPR036028">
    <property type="entry name" value="SH3-like_dom_sf"/>
</dbReference>
<reference evidence="3" key="1">
    <citation type="thesis" date="2021" institute="BYU ScholarsArchive" country="Provo, UT, USA">
        <title>Applications of and Algorithms for Genome Assembly and Genomic Analyses with an Emphasis on Marine Teleosts.</title>
        <authorList>
            <person name="Pickett B.D."/>
        </authorList>
    </citation>
    <scope>NUCLEOTIDE SEQUENCE</scope>
    <source>
        <strain evidence="3">HI-2016</strain>
    </source>
</reference>
<feature type="domain" description="SH3" evidence="2">
    <location>
        <begin position="4"/>
        <end position="26"/>
    </location>
</feature>
<proteinExistence type="predicted"/>
<dbReference type="Proteomes" id="UP000824540">
    <property type="component" value="Unassembled WGS sequence"/>
</dbReference>
<evidence type="ECO:0000313" key="4">
    <source>
        <dbReference type="Proteomes" id="UP000824540"/>
    </source>
</evidence>
<evidence type="ECO:0000256" key="1">
    <source>
        <dbReference type="ARBA" id="ARBA00022443"/>
    </source>
</evidence>
<keyword evidence="1" id="KW-0728">SH3 domain</keyword>
<protein>
    <recommendedName>
        <fullName evidence="2">SH3 domain-containing protein</fullName>
    </recommendedName>
</protein>
<dbReference type="AlphaFoldDB" id="A0A8T2PLD9"/>
<dbReference type="OrthoDB" id="8943464at2759"/>
<dbReference type="SUPFAM" id="SSF50044">
    <property type="entry name" value="SH3-domain"/>
    <property type="match status" value="1"/>
</dbReference>
<dbReference type="InterPro" id="IPR001452">
    <property type="entry name" value="SH3_domain"/>
</dbReference>
<name>A0A8T2PLD9_9TELE</name>
<comment type="caution">
    <text evidence="3">The sequence shown here is derived from an EMBL/GenBank/DDBJ whole genome shotgun (WGS) entry which is preliminary data.</text>
</comment>
<accession>A0A8T2PLD9</accession>
<evidence type="ECO:0000313" key="3">
    <source>
        <dbReference type="EMBL" id="KAG9350468.1"/>
    </source>
</evidence>
<gene>
    <name evidence="3" type="ORF">JZ751_026831</name>
</gene>
<sequence>MEAIAKYDFKATADDELSFKRGEVLKRCDTLQIKFLQELRKLALRTLLPPPQLWAGVENGNHSTFGDALKILDIKTMLKRAGPAPISLPPPHPPSPSSPSCSLWLSDCGLSVTAGRVHALQSGYLRRGERGGQWTAVEGKWSP</sequence>
<keyword evidence="4" id="KW-1185">Reference proteome</keyword>
<dbReference type="EMBL" id="JAFBMS010000008">
    <property type="protein sequence ID" value="KAG9350468.1"/>
    <property type="molecule type" value="Genomic_DNA"/>
</dbReference>
<dbReference type="Pfam" id="PF00018">
    <property type="entry name" value="SH3_1"/>
    <property type="match status" value="1"/>
</dbReference>
<organism evidence="3 4">
    <name type="scientific">Albula glossodonta</name>
    <name type="common">roundjaw bonefish</name>
    <dbReference type="NCBI Taxonomy" id="121402"/>
    <lineage>
        <taxon>Eukaryota</taxon>
        <taxon>Metazoa</taxon>
        <taxon>Chordata</taxon>
        <taxon>Craniata</taxon>
        <taxon>Vertebrata</taxon>
        <taxon>Euteleostomi</taxon>
        <taxon>Actinopterygii</taxon>
        <taxon>Neopterygii</taxon>
        <taxon>Teleostei</taxon>
        <taxon>Albuliformes</taxon>
        <taxon>Albulidae</taxon>
        <taxon>Albula</taxon>
    </lineage>
</organism>
<evidence type="ECO:0000259" key="2">
    <source>
        <dbReference type="Pfam" id="PF00018"/>
    </source>
</evidence>